<name>A0AA45UTX1_ANAPH</name>
<protein>
    <submittedName>
        <fullName evidence="3">Uncharacterized protein</fullName>
    </submittedName>
</protein>
<feature type="compositionally biased region" description="Polar residues" evidence="1">
    <location>
        <begin position="337"/>
        <end position="346"/>
    </location>
</feature>
<keyword evidence="2" id="KW-0812">Transmembrane</keyword>
<feature type="transmembrane region" description="Helical" evidence="2">
    <location>
        <begin position="257"/>
        <end position="287"/>
    </location>
</feature>
<comment type="caution">
    <text evidence="3">The sequence shown here is derived from an EMBL/GenBank/DDBJ whole genome shotgun (WGS) entry which is preliminary data.</text>
</comment>
<accession>A0AA45UTX1</accession>
<dbReference type="Proteomes" id="UP000078419">
    <property type="component" value="Unassembled WGS sequence"/>
</dbReference>
<keyword evidence="2" id="KW-0472">Membrane</keyword>
<evidence type="ECO:0000256" key="1">
    <source>
        <dbReference type="SAM" id="MobiDB-lite"/>
    </source>
</evidence>
<feature type="compositionally biased region" description="Polar residues" evidence="1">
    <location>
        <begin position="354"/>
        <end position="374"/>
    </location>
</feature>
<evidence type="ECO:0000313" key="4">
    <source>
        <dbReference type="Proteomes" id="UP000078419"/>
    </source>
</evidence>
<reference evidence="4" key="1">
    <citation type="submission" date="2016-03" db="EMBL/GenBank/DDBJ databases">
        <authorList>
            <person name="Loux Valentin"/>
        </authorList>
    </citation>
    <scope>NUCLEOTIDE SEQUENCE [LARGE SCALE GENOMIC DNA]</scope>
    <source>
        <strain evidence="4">C1</strain>
    </source>
</reference>
<gene>
    <name evidence="3" type="ORF">ANAPC1_01293</name>
</gene>
<feature type="compositionally biased region" description="Low complexity" evidence="1">
    <location>
        <begin position="382"/>
        <end position="391"/>
    </location>
</feature>
<keyword evidence="2" id="KW-1133">Transmembrane helix</keyword>
<feature type="region of interest" description="Disordered" evidence="1">
    <location>
        <begin position="337"/>
        <end position="391"/>
    </location>
</feature>
<evidence type="ECO:0000313" key="3">
    <source>
        <dbReference type="EMBL" id="SBO14917.1"/>
    </source>
</evidence>
<feature type="transmembrane region" description="Helical" evidence="2">
    <location>
        <begin position="127"/>
        <end position="145"/>
    </location>
</feature>
<feature type="transmembrane region" description="Helical" evidence="2">
    <location>
        <begin position="151"/>
        <end position="172"/>
    </location>
</feature>
<proteinExistence type="predicted"/>
<evidence type="ECO:0000256" key="2">
    <source>
        <dbReference type="SAM" id="Phobius"/>
    </source>
</evidence>
<sequence length="391" mass="41701">MFFIRYSREISTRTYTINLQFFALRCIIIGVLPQHNSRNNSPNLSFTMSKLSLDPTQGSHTAENILATAFDIALGVRSTAKLLAGTWASTSSTIWKTGTGAASATKEASSKSCGTLRSSLNSSTSRRMLGTCATVALCLTAPLLGAAAAGAAITCALITICMALLFLVLYTVFSVVSQMLRCTSLLLSMVCNLIYDTFSTTKHFLKGKPPVQPTEDQVAGGLDQEKVDSDQKHDVEKTEGKCYSVGSLFKSLAINMVAFLGTAVVVAPILLLSVVLLALLPICLLCFTVHHIYKGNYEDRSNDKGHPGGGYPMQMFSSSSEESLVSVASAVSLPSYSTATATNPGNTDDAAPRHSSSGKEGSKPASQPESNLQEVLTEGISQQRQQQRNIS</sequence>
<dbReference type="AlphaFoldDB" id="A0AA45UTX1"/>
<dbReference type="EMBL" id="FLLR01000104">
    <property type="protein sequence ID" value="SBO14917.1"/>
    <property type="molecule type" value="Genomic_DNA"/>
</dbReference>
<organism evidence="3 4">
    <name type="scientific">Anaplasma phagocytophilum</name>
    <name type="common">Ehrlichia phagocytophila</name>
    <dbReference type="NCBI Taxonomy" id="948"/>
    <lineage>
        <taxon>Bacteria</taxon>
        <taxon>Pseudomonadati</taxon>
        <taxon>Pseudomonadota</taxon>
        <taxon>Alphaproteobacteria</taxon>
        <taxon>Rickettsiales</taxon>
        <taxon>Anaplasmataceae</taxon>
        <taxon>Anaplasma</taxon>
        <taxon>phagocytophilum group</taxon>
    </lineage>
</organism>